<evidence type="ECO:0000256" key="6">
    <source>
        <dbReference type="ARBA" id="ARBA00022989"/>
    </source>
</evidence>
<evidence type="ECO:0000256" key="12">
    <source>
        <dbReference type="SAM" id="Phobius"/>
    </source>
</evidence>
<dbReference type="Pfam" id="PF01794">
    <property type="entry name" value="Ferric_reduct"/>
    <property type="match status" value="1"/>
</dbReference>
<keyword evidence="13" id="KW-0732">Signal</keyword>
<keyword evidence="9 12" id="KW-0472">Membrane</keyword>
<dbReference type="Proteomes" id="UP001161757">
    <property type="component" value="Unassembled WGS sequence"/>
</dbReference>
<feature type="transmembrane region" description="Helical" evidence="12">
    <location>
        <begin position="278"/>
        <end position="301"/>
    </location>
</feature>
<feature type="transmembrane region" description="Helical" evidence="12">
    <location>
        <begin position="200"/>
        <end position="220"/>
    </location>
</feature>
<feature type="transmembrane region" description="Helical" evidence="12">
    <location>
        <begin position="321"/>
        <end position="339"/>
    </location>
</feature>
<dbReference type="InterPro" id="IPR013112">
    <property type="entry name" value="FAD-bd_8"/>
</dbReference>
<feature type="chain" id="PRO_5042871475" description="FAD-binding FR-type domain-containing protein" evidence="13">
    <location>
        <begin position="22"/>
        <end position="916"/>
    </location>
</feature>
<dbReference type="CDD" id="cd06186">
    <property type="entry name" value="NOX_Duox_like_FAD_NADP"/>
    <property type="match status" value="1"/>
</dbReference>
<evidence type="ECO:0000256" key="3">
    <source>
        <dbReference type="ARBA" id="ARBA00022448"/>
    </source>
</evidence>
<dbReference type="InterPro" id="IPR051410">
    <property type="entry name" value="Ferric/Cupric_Reductase"/>
</dbReference>
<protein>
    <recommendedName>
        <fullName evidence="14">FAD-binding FR-type domain-containing protein</fullName>
    </recommendedName>
</protein>
<dbReference type="SUPFAM" id="SSF52343">
    <property type="entry name" value="Ferredoxin reductase-like, C-terminal NADP-linked domain"/>
    <property type="match status" value="1"/>
</dbReference>
<feature type="region of interest" description="Disordered" evidence="11">
    <location>
        <begin position="781"/>
        <end position="834"/>
    </location>
</feature>
<dbReference type="InterPro" id="IPR013121">
    <property type="entry name" value="Fe_red_NAD-bd_6"/>
</dbReference>
<evidence type="ECO:0000313" key="15">
    <source>
        <dbReference type="EMBL" id="KAJ8995885.1"/>
    </source>
</evidence>
<comment type="subcellular location">
    <subcellularLocation>
        <location evidence="1">Membrane</location>
        <topology evidence="1">Multi-pass membrane protein</topology>
    </subcellularLocation>
</comment>
<evidence type="ECO:0000256" key="5">
    <source>
        <dbReference type="ARBA" id="ARBA00022982"/>
    </source>
</evidence>
<dbReference type="InterPro" id="IPR017927">
    <property type="entry name" value="FAD-bd_FR_type"/>
</dbReference>
<keyword evidence="4 12" id="KW-0812">Transmembrane</keyword>
<keyword evidence="3" id="KW-0813">Transport</keyword>
<dbReference type="GO" id="GO:0006826">
    <property type="term" value="P:iron ion transport"/>
    <property type="evidence" value="ECO:0007669"/>
    <property type="project" value="TreeGrafter"/>
</dbReference>
<proteinExistence type="inferred from homology"/>
<dbReference type="SFLD" id="SFLDG01168">
    <property type="entry name" value="Ferric_reductase_subgroup_(FRE"/>
    <property type="match status" value="1"/>
</dbReference>
<dbReference type="AlphaFoldDB" id="A0AAN6F1S4"/>
<feature type="domain" description="FAD-binding FR-type" evidence="14">
    <location>
        <begin position="506"/>
        <end position="639"/>
    </location>
</feature>
<keyword evidence="10" id="KW-0325">Glycoprotein</keyword>
<evidence type="ECO:0000256" key="7">
    <source>
        <dbReference type="ARBA" id="ARBA00023002"/>
    </source>
</evidence>
<feature type="signal peptide" evidence="13">
    <location>
        <begin position="1"/>
        <end position="21"/>
    </location>
</feature>
<feature type="transmembrane region" description="Helical" evidence="12">
    <location>
        <begin position="429"/>
        <end position="449"/>
    </location>
</feature>
<keyword evidence="5" id="KW-0249">Electron transport</keyword>
<feature type="transmembrane region" description="Helical" evidence="12">
    <location>
        <begin position="360"/>
        <end position="382"/>
    </location>
</feature>
<dbReference type="GO" id="GO:0015677">
    <property type="term" value="P:copper ion import"/>
    <property type="evidence" value="ECO:0007669"/>
    <property type="project" value="TreeGrafter"/>
</dbReference>
<evidence type="ECO:0000256" key="10">
    <source>
        <dbReference type="ARBA" id="ARBA00023180"/>
    </source>
</evidence>
<dbReference type="SFLD" id="SFLDS00052">
    <property type="entry name" value="Ferric_Reductase_Domain"/>
    <property type="match status" value="1"/>
</dbReference>
<evidence type="ECO:0000256" key="11">
    <source>
        <dbReference type="SAM" id="MobiDB-lite"/>
    </source>
</evidence>
<comment type="similarity">
    <text evidence="2">Belongs to the ferric reductase (FRE) family.</text>
</comment>
<organism evidence="15 16">
    <name type="scientific">Exophiala dermatitidis</name>
    <name type="common">Black yeast-like fungus</name>
    <name type="synonym">Wangiella dermatitidis</name>
    <dbReference type="NCBI Taxonomy" id="5970"/>
    <lineage>
        <taxon>Eukaryota</taxon>
        <taxon>Fungi</taxon>
        <taxon>Dikarya</taxon>
        <taxon>Ascomycota</taxon>
        <taxon>Pezizomycotina</taxon>
        <taxon>Eurotiomycetes</taxon>
        <taxon>Chaetothyriomycetidae</taxon>
        <taxon>Chaetothyriales</taxon>
        <taxon>Herpotrichiellaceae</taxon>
        <taxon>Exophiala</taxon>
    </lineage>
</organism>
<evidence type="ECO:0000313" key="16">
    <source>
        <dbReference type="Proteomes" id="UP001161757"/>
    </source>
</evidence>
<keyword evidence="8" id="KW-0406">Ion transport</keyword>
<feature type="transmembrane region" description="Helical" evidence="12">
    <location>
        <begin position="685"/>
        <end position="710"/>
    </location>
</feature>
<dbReference type="GO" id="GO:0000293">
    <property type="term" value="F:ferric-chelate reductase activity"/>
    <property type="evidence" value="ECO:0007669"/>
    <property type="project" value="UniProtKB-ARBA"/>
</dbReference>
<dbReference type="Gene3D" id="3.40.50.80">
    <property type="entry name" value="Nucleotide-binding domain of ferredoxin-NADP reductase (FNR) module"/>
    <property type="match status" value="1"/>
</dbReference>
<sequence length="916" mass="102072">MATLLSLLWLISSFLPYPASATITVKHGVVGYGINMYKPVCCYACHDSLSSLYLNCTTFMPMEVDGANSMAMDMKVKSRFKLRKRMGMGGGDDMAMTSDECRASDTAWLQTLAYCVHDRCTQDGVSERLQNRCFGEQAAGGQPVPNLHDALPLEQPSVEVADDAVWLNVTSLVNDDLWERTYDTLSKFEYSEDMHTKYSLIIWLITMAVCLVVGIYTWIISHSGSLLHPRGPATLSSRDHLIATAKKTIKQRVLLPALFGNRHLMPLPYNAGYMPSRALSLFIALYVVLNIIFCCVDYPLALPNTWWTETRRQVAAYVGNRTGVLSFANLAIATLFAGRNNILIWMTGWSQTTFLTLHRWASRVATVQAIVHSIVYTVVYFWEDPNGSARSYYAEAAKAYYWWGIIATVALGIMLGLAVLPIRLGWYEFFLITHIALAILALVGSWYHVDLRYNKQWGYEVWLYLCFAFWGFDRLVRIIRVALFNNWPWISSQGFGSGSVKLHSIQPPRIPRAAQVHRLPNTDIVQLTLFPGRHWELAIRPGMHTFLYFPASGKFWESHPFTIADWGFLNGAGGSVEEPHRSERVSSAIDVAEKDVHHGKTTQVITKATPADHTMTDWKRTMDSLEKQDKYDTGTFYLRFLLRVRQGTTKSLLHLDDPVPQHRSSRTSRPVILTEGPYAGHMQTLYPLVTADTVLCIAGGIGVTFALGFVKNYLASRKSSAKTELMHRTTRFILAWSAREAALVSHVDSMLAEYAADAEDRDSTSDTAKRVEYKVCYTGGETQALPPQQGQNRKNDPSGSEGVDNTKEKDQVTNSIGGPCPSSPLVPPCRAADPLGDGNSLKDVSAIPLPRTFDKILVRGSRMQVSDVLNSSLEVGHRTAVLVCAPGGMADDVRKAVVKATGKGFNVDLIEEAFAW</sequence>
<evidence type="ECO:0000256" key="1">
    <source>
        <dbReference type="ARBA" id="ARBA00004141"/>
    </source>
</evidence>
<dbReference type="PANTHER" id="PTHR32361:SF9">
    <property type="entry name" value="FERRIC REDUCTASE TRANSMEMBRANE COMPONENT 3-RELATED"/>
    <property type="match status" value="1"/>
</dbReference>
<dbReference type="InterPro" id="IPR039261">
    <property type="entry name" value="FNR_nucleotide-bd"/>
</dbReference>
<evidence type="ECO:0000256" key="8">
    <source>
        <dbReference type="ARBA" id="ARBA00023065"/>
    </source>
</evidence>
<keyword evidence="6 12" id="KW-1133">Transmembrane helix</keyword>
<dbReference type="GO" id="GO:0006879">
    <property type="term" value="P:intracellular iron ion homeostasis"/>
    <property type="evidence" value="ECO:0007669"/>
    <property type="project" value="TreeGrafter"/>
</dbReference>
<evidence type="ECO:0000259" key="14">
    <source>
        <dbReference type="PROSITE" id="PS51384"/>
    </source>
</evidence>
<name>A0AAN6F1S4_EXODE</name>
<evidence type="ECO:0000256" key="2">
    <source>
        <dbReference type="ARBA" id="ARBA00006278"/>
    </source>
</evidence>
<accession>A0AAN6F1S4</accession>
<evidence type="ECO:0000256" key="4">
    <source>
        <dbReference type="ARBA" id="ARBA00022692"/>
    </source>
</evidence>
<reference evidence="15" key="1">
    <citation type="submission" date="2023-01" db="EMBL/GenBank/DDBJ databases">
        <title>Exophiala dermititidis isolated from Cystic Fibrosis Patient.</title>
        <authorList>
            <person name="Kurbessoian T."/>
            <person name="Crocker A."/>
            <person name="Murante D."/>
            <person name="Hogan D.A."/>
            <person name="Stajich J.E."/>
        </authorList>
    </citation>
    <scope>NUCLEOTIDE SEQUENCE</scope>
    <source>
        <strain evidence="15">Ex8</strain>
    </source>
</reference>
<evidence type="ECO:0000256" key="13">
    <source>
        <dbReference type="SAM" id="SignalP"/>
    </source>
</evidence>
<dbReference type="EMBL" id="JAJGCB010000001">
    <property type="protein sequence ID" value="KAJ8995885.1"/>
    <property type="molecule type" value="Genomic_DNA"/>
</dbReference>
<gene>
    <name evidence="15" type="ORF">HRR80_000635</name>
</gene>
<dbReference type="PROSITE" id="PS51384">
    <property type="entry name" value="FAD_FR"/>
    <property type="match status" value="1"/>
</dbReference>
<dbReference type="Pfam" id="PF08022">
    <property type="entry name" value="FAD_binding_8"/>
    <property type="match status" value="1"/>
</dbReference>
<dbReference type="Pfam" id="PF08030">
    <property type="entry name" value="NAD_binding_6"/>
    <property type="match status" value="1"/>
</dbReference>
<dbReference type="GO" id="GO:0005886">
    <property type="term" value="C:plasma membrane"/>
    <property type="evidence" value="ECO:0007669"/>
    <property type="project" value="TreeGrafter"/>
</dbReference>
<evidence type="ECO:0000256" key="9">
    <source>
        <dbReference type="ARBA" id="ARBA00023136"/>
    </source>
</evidence>
<dbReference type="PANTHER" id="PTHR32361">
    <property type="entry name" value="FERRIC/CUPRIC REDUCTASE TRANSMEMBRANE COMPONENT"/>
    <property type="match status" value="1"/>
</dbReference>
<keyword evidence="7" id="KW-0560">Oxidoreductase</keyword>
<comment type="caution">
    <text evidence="15">The sequence shown here is derived from an EMBL/GenBank/DDBJ whole genome shotgun (WGS) entry which is preliminary data.</text>
</comment>
<dbReference type="InterPro" id="IPR013130">
    <property type="entry name" value="Fe3_Rdtase_TM_dom"/>
</dbReference>
<feature type="transmembrane region" description="Helical" evidence="12">
    <location>
        <begin position="402"/>
        <end position="422"/>
    </location>
</feature>